<dbReference type="Proteomes" id="UP000799437">
    <property type="component" value="Unassembled WGS sequence"/>
</dbReference>
<protein>
    <recommendedName>
        <fullName evidence="3">VOC domain-containing protein</fullName>
    </recommendedName>
</protein>
<keyword evidence="1" id="KW-0479">Metal-binding</keyword>
<accession>A0A6A6W9P3</accession>
<dbReference type="CDD" id="cd07267">
    <property type="entry name" value="THT_Oxygenase_N"/>
    <property type="match status" value="1"/>
</dbReference>
<dbReference type="InterPro" id="IPR004360">
    <property type="entry name" value="Glyas_Fos-R_dOase_dom"/>
</dbReference>
<dbReference type="InterPro" id="IPR037523">
    <property type="entry name" value="VOC_core"/>
</dbReference>
<dbReference type="InterPro" id="IPR029068">
    <property type="entry name" value="Glyas_Bleomycin-R_OHBP_Dase"/>
</dbReference>
<evidence type="ECO:0000313" key="5">
    <source>
        <dbReference type="Proteomes" id="UP000799437"/>
    </source>
</evidence>
<dbReference type="SUPFAM" id="SSF54593">
    <property type="entry name" value="Glyoxalase/Bleomycin resistance protein/Dihydroxybiphenyl dioxygenase"/>
    <property type="match status" value="1"/>
</dbReference>
<proteinExistence type="predicted"/>
<dbReference type="FunFam" id="3.10.180.10:FF:000034">
    <property type="entry name" value="Glyoxalase/Bleomycin resistance protein/Dihydroxybiphenyl dioxygenase"/>
    <property type="match status" value="1"/>
</dbReference>
<dbReference type="GO" id="GO:0005739">
    <property type="term" value="C:mitochondrion"/>
    <property type="evidence" value="ECO:0007669"/>
    <property type="project" value="TreeGrafter"/>
</dbReference>
<dbReference type="GO" id="GO:0046872">
    <property type="term" value="F:metal ion binding"/>
    <property type="evidence" value="ECO:0007669"/>
    <property type="project" value="UniProtKB-KW"/>
</dbReference>
<dbReference type="Pfam" id="PF00903">
    <property type="entry name" value="Glyoxalase"/>
    <property type="match status" value="1"/>
</dbReference>
<dbReference type="OrthoDB" id="3360610at2759"/>
<organism evidence="4 5">
    <name type="scientific">Pseudovirgaria hyperparasitica</name>
    <dbReference type="NCBI Taxonomy" id="470096"/>
    <lineage>
        <taxon>Eukaryota</taxon>
        <taxon>Fungi</taxon>
        <taxon>Dikarya</taxon>
        <taxon>Ascomycota</taxon>
        <taxon>Pezizomycotina</taxon>
        <taxon>Dothideomycetes</taxon>
        <taxon>Dothideomycetes incertae sedis</taxon>
        <taxon>Acrospermales</taxon>
        <taxon>Acrospermaceae</taxon>
        <taxon>Pseudovirgaria</taxon>
    </lineage>
</organism>
<name>A0A6A6W9P3_9PEZI</name>
<feature type="domain" description="VOC" evidence="3">
    <location>
        <begin position="203"/>
        <end position="342"/>
    </location>
</feature>
<dbReference type="Gene3D" id="3.10.180.10">
    <property type="entry name" value="2,3-Dihydroxybiphenyl 1,2-Dioxygenase, domain 1"/>
    <property type="match status" value="2"/>
</dbReference>
<dbReference type="GO" id="GO:0046491">
    <property type="term" value="P:L-methylmalonyl-CoA metabolic process"/>
    <property type="evidence" value="ECO:0007669"/>
    <property type="project" value="TreeGrafter"/>
</dbReference>
<evidence type="ECO:0000259" key="3">
    <source>
        <dbReference type="PROSITE" id="PS51819"/>
    </source>
</evidence>
<evidence type="ECO:0000256" key="2">
    <source>
        <dbReference type="SAM" id="MobiDB-lite"/>
    </source>
</evidence>
<gene>
    <name evidence="4" type="ORF">EJ05DRAFT_500117</name>
</gene>
<evidence type="ECO:0000313" key="4">
    <source>
        <dbReference type="EMBL" id="KAF2758596.1"/>
    </source>
</evidence>
<dbReference type="RefSeq" id="XP_033601047.1">
    <property type="nucleotide sequence ID" value="XM_033746950.1"/>
</dbReference>
<sequence>MTREMQDELAAATSFHSSPNRGASVPQLSAIPEQRMSISEWRAKMGIDPANQIKLVKLSHMRYQHPDLAKITTFLRHFGMSVAAKTETKLWYKGYGTDQYVYYAQYGEKKFLGGCFEVESFADLEKAATLPNATEIQKIDDAPGGGYMRSFTDPEGFQVNLIYGQTPKEAGQQPEVLVTNYEQDKPRKARFQRFTLGPAEVHKLGHFGLCVTDFAAQADFYLRTFNLVPTDFLYADLRALEDREDVALPKPEDRKDVALFAHIDRGSTYVDHHTFFMTDSATSHVHHCSFEVHDFDSQNLGHEWLAQEGYESVWGVGRHVLGSQIFDYWWDTTGNMIEHYTDGDLVNEDTPIGWALARGDTDLAVWGPDPPKWFLA</sequence>
<feature type="region of interest" description="Disordered" evidence="2">
    <location>
        <begin position="1"/>
        <end position="27"/>
    </location>
</feature>
<dbReference type="PANTHER" id="PTHR43048">
    <property type="entry name" value="METHYLMALONYL-COA EPIMERASE"/>
    <property type="match status" value="1"/>
</dbReference>
<reference evidence="4" key="1">
    <citation type="journal article" date="2020" name="Stud. Mycol.">
        <title>101 Dothideomycetes genomes: a test case for predicting lifestyles and emergence of pathogens.</title>
        <authorList>
            <person name="Haridas S."/>
            <person name="Albert R."/>
            <person name="Binder M."/>
            <person name="Bloem J."/>
            <person name="Labutti K."/>
            <person name="Salamov A."/>
            <person name="Andreopoulos B."/>
            <person name="Baker S."/>
            <person name="Barry K."/>
            <person name="Bills G."/>
            <person name="Bluhm B."/>
            <person name="Cannon C."/>
            <person name="Castanera R."/>
            <person name="Culley D."/>
            <person name="Daum C."/>
            <person name="Ezra D."/>
            <person name="Gonzalez J."/>
            <person name="Henrissat B."/>
            <person name="Kuo A."/>
            <person name="Liang C."/>
            <person name="Lipzen A."/>
            <person name="Lutzoni F."/>
            <person name="Magnuson J."/>
            <person name="Mondo S."/>
            <person name="Nolan M."/>
            <person name="Ohm R."/>
            <person name="Pangilinan J."/>
            <person name="Park H.-J."/>
            <person name="Ramirez L."/>
            <person name="Alfaro M."/>
            <person name="Sun H."/>
            <person name="Tritt A."/>
            <person name="Yoshinaga Y."/>
            <person name="Zwiers L.-H."/>
            <person name="Turgeon B."/>
            <person name="Goodwin S."/>
            <person name="Spatafora J."/>
            <person name="Crous P."/>
            <person name="Grigoriev I."/>
        </authorList>
    </citation>
    <scope>NUCLEOTIDE SEQUENCE</scope>
    <source>
        <strain evidence="4">CBS 121739</strain>
    </source>
</reference>
<dbReference type="EMBL" id="ML996571">
    <property type="protein sequence ID" value="KAF2758596.1"/>
    <property type="molecule type" value="Genomic_DNA"/>
</dbReference>
<dbReference type="AlphaFoldDB" id="A0A6A6W9P3"/>
<dbReference type="GeneID" id="54488004"/>
<dbReference type="FunFam" id="3.10.180.10:FF:000039">
    <property type="entry name" value="Trihydroxytoluene oxygenase (AFU_orthologue AFUA_8G02470)"/>
    <property type="match status" value="1"/>
</dbReference>
<keyword evidence="5" id="KW-1185">Reference proteome</keyword>
<evidence type="ECO:0000256" key="1">
    <source>
        <dbReference type="ARBA" id="ARBA00022723"/>
    </source>
</evidence>
<dbReference type="InterPro" id="IPR051785">
    <property type="entry name" value="MMCE/EMCE_epimerase"/>
</dbReference>
<dbReference type="PANTHER" id="PTHR43048:SF3">
    <property type="entry name" value="METHYLMALONYL-COA EPIMERASE, MITOCHONDRIAL"/>
    <property type="match status" value="1"/>
</dbReference>
<dbReference type="PROSITE" id="PS51819">
    <property type="entry name" value="VOC"/>
    <property type="match status" value="1"/>
</dbReference>
<dbReference type="GO" id="GO:0004493">
    <property type="term" value="F:methylmalonyl-CoA epimerase activity"/>
    <property type="evidence" value="ECO:0007669"/>
    <property type="project" value="TreeGrafter"/>
</dbReference>